<dbReference type="CDD" id="cd08994">
    <property type="entry name" value="GH43_62_32_68_117_130-like"/>
    <property type="match status" value="1"/>
</dbReference>
<keyword evidence="2" id="KW-1185">Reference proteome</keyword>
<protein>
    <submittedName>
        <fullName evidence="1">Glycosyl hydrolase family 43</fullName>
    </submittedName>
</protein>
<dbReference type="SUPFAM" id="SSF75005">
    <property type="entry name" value="Arabinanase/levansucrase/invertase"/>
    <property type="match status" value="1"/>
</dbReference>
<evidence type="ECO:0000313" key="2">
    <source>
        <dbReference type="Proteomes" id="UP000464262"/>
    </source>
</evidence>
<dbReference type="Gene3D" id="2.115.10.20">
    <property type="entry name" value="Glycosyl hydrolase domain, family 43"/>
    <property type="match status" value="1"/>
</dbReference>
<keyword evidence="1" id="KW-0378">Hydrolase</keyword>
<gene>
    <name evidence="1" type="ORF">GT360_08320</name>
</gene>
<reference evidence="1 2" key="1">
    <citation type="submission" date="2020-01" db="EMBL/GenBank/DDBJ databases">
        <title>Whole genome and functional gene identification of agarase of Vibrio HN897.</title>
        <authorList>
            <person name="Liu Y."/>
            <person name="Zhao Z."/>
        </authorList>
    </citation>
    <scope>NUCLEOTIDE SEQUENCE [LARGE SCALE GENOMIC DNA]</scope>
    <source>
        <strain evidence="1 2">HN897</strain>
    </source>
</reference>
<dbReference type="InterPro" id="IPR023296">
    <property type="entry name" value="Glyco_hydro_beta-prop_sf"/>
</dbReference>
<proteinExistence type="predicted"/>
<sequence length="381" mass="42607">MPSNIQKQFALSLNYCGRILEVEGKHVWGTSGFVDEQGRVHVYFSNWSMDDARASWVISCKVNYAIAESLDSEFVDQGTVLEGAGGDCWDAWSIHNPCVHKVGDKYVMLYMGSNGNSFELTKRDLNQMILVCENEGTFNPPNERTSNMSEDEKHRVELAWDSYTKVVESKRIGMAIADKPSGPFVRIGDTPLIDTGLPGEWDDLVTSNPAFCVAPNGQFYLYYKAWNKKSWQEKHGNRKYGVAVSDTLEGPYIKSDANPIVDFEPMGEHCQLEDATVFYLNDQFHMVARDMGLQDHVRGIIMSSIDGITFNDPELAFHGVSQYSDETIVELKDMARSGNYERPQIIKDLDGAPVALICASTGGKYGTSSPVLFKIDESKLK</sequence>
<dbReference type="RefSeq" id="WP_164648416.1">
    <property type="nucleotide sequence ID" value="NZ_CP047475.1"/>
</dbReference>
<evidence type="ECO:0000313" key="1">
    <source>
        <dbReference type="EMBL" id="QIA63523.1"/>
    </source>
</evidence>
<dbReference type="GO" id="GO:0016787">
    <property type="term" value="F:hydrolase activity"/>
    <property type="evidence" value="ECO:0007669"/>
    <property type="project" value="UniProtKB-KW"/>
</dbReference>
<dbReference type="KEGG" id="vas:GT360_08320"/>
<dbReference type="AlphaFoldDB" id="A0A7Z2T363"/>
<dbReference type="Proteomes" id="UP000464262">
    <property type="component" value="Chromosome 1"/>
</dbReference>
<accession>A0A7Z2T363</accession>
<name>A0A7Z2T363_9VIBR</name>
<dbReference type="EMBL" id="CP047475">
    <property type="protein sequence ID" value="QIA63523.1"/>
    <property type="molecule type" value="Genomic_DNA"/>
</dbReference>
<organism evidence="1 2">
    <name type="scientific">Vibrio astriarenae</name>
    <dbReference type="NCBI Taxonomy" id="1481923"/>
    <lineage>
        <taxon>Bacteria</taxon>
        <taxon>Pseudomonadati</taxon>
        <taxon>Pseudomonadota</taxon>
        <taxon>Gammaproteobacteria</taxon>
        <taxon>Vibrionales</taxon>
        <taxon>Vibrionaceae</taxon>
        <taxon>Vibrio</taxon>
    </lineage>
</organism>